<dbReference type="Gene3D" id="3.90.1200.10">
    <property type="match status" value="1"/>
</dbReference>
<gene>
    <name evidence="1" type="ORF">Psi01_55930</name>
</gene>
<dbReference type="Proteomes" id="UP000619788">
    <property type="component" value="Unassembled WGS sequence"/>
</dbReference>
<evidence type="ECO:0000313" key="2">
    <source>
        <dbReference type="Proteomes" id="UP000619788"/>
    </source>
</evidence>
<proteinExistence type="predicted"/>
<protein>
    <submittedName>
        <fullName evidence="1">Uncharacterized protein</fullName>
    </submittedName>
</protein>
<dbReference type="SUPFAM" id="SSF56112">
    <property type="entry name" value="Protein kinase-like (PK-like)"/>
    <property type="match status" value="1"/>
</dbReference>
<name>A0A8J3SST4_9ACTN</name>
<dbReference type="InterPro" id="IPR011009">
    <property type="entry name" value="Kinase-like_dom_sf"/>
</dbReference>
<sequence length="363" mass="39647">MTTDLTTTAGLTELVRESLDDPMAEIARRHVEPVVHASSSLSTAGLHRVRGTTTDGRPWSFFVKSVHSARHWPMLATMPESLAADIVSTFPWRVDADVYLTPPPLPDGLRLPRLYRIDDLGDDRLVMWMEDVQTVSTGWDLDRYRRAARLLGALAAMRPVPPPREQGPPLDIGLHVFCTGVVRHFMSSLRDPAAWRHPLVAAHADDLLRADLLALADRIDPLLAAVERLPHALAHGDASPQNLLVPADGSAEFVAVDWGWGSPTALGFDLGQLLVGLAHDGVVEPSDLPEIHAAIEPAYAAEVDADPGTVSFGYAATLVLRSAWTALPVHDLDRQPTPELHELFRKRAGLARFIVDIGRSLDV</sequence>
<comment type="caution">
    <text evidence="1">The sequence shown here is derived from an EMBL/GenBank/DDBJ whole genome shotgun (WGS) entry which is preliminary data.</text>
</comment>
<dbReference type="AlphaFoldDB" id="A0A8J3SST4"/>
<reference evidence="1 2" key="1">
    <citation type="submission" date="2021-01" db="EMBL/GenBank/DDBJ databases">
        <title>Whole genome shotgun sequence of Planobispora siamensis NBRC 107568.</title>
        <authorList>
            <person name="Komaki H."/>
            <person name="Tamura T."/>
        </authorList>
    </citation>
    <scope>NUCLEOTIDE SEQUENCE [LARGE SCALE GENOMIC DNA]</scope>
    <source>
        <strain evidence="1 2">NBRC 107568</strain>
    </source>
</reference>
<evidence type="ECO:0000313" key="1">
    <source>
        <dbReference type="EMBL" id="GIH94963.1"/>
    </source>
</evidence>
<dbReference type="RefSeq" id="WP_204067074.1">
    <property type="nucleotide sequence ID" value="NZ_BOOJ01000048.1"/>
</dbReference>
<organism evidence="1 2">
    <name type="scientific">Planobispora siamensis</name>
    <dbReference type="NCBI Taxonomy" id="936338"/>
    <lineage>
        <taxon>Bacteria</taxon>
        <taxon>Bacillati</taxon>
        <taxon>Actinomycetota</taxon>
        <taxon>Actinomycetes</taxon>
        <taxon>Streptosporangiales</taxon>
        <taxon>Streptosporangiaceae</taxon>
        <taxon>Planobispora</taxon>
    </lineage>
</organism>
<dbReference type="EMBL" id="BOOJ01000048">
    <property type="protein sequence ID" value="GIH94963.1"/>
    <property type="molecule type" value="Genomic_DNA"/>
</dbReference>
<keyword evidence="2" id="KW-1185">Reference proteome</keyword>
<accession>A0A8J3SST4</accession>